<dbReference type="Pfam" id="PF00625">
    <property type="entry name" value="Guanylate_kin"/>
    <property type="match status" value="1"/>
</dbReference>
<comment type="catalytic activity">
    <reaction evidence="5">
        <text>GMP + ATP = GDP + ADP</text>
        <dbReference type="Rhea" id="RHEA:20780"/>
        <dbReference type="ChEBI" id="CHEBI:30616"/>
        <dbReference type="ChEBI" id="CHEBI:58115"/>
        <dbReference type="ChEBI" id="CHEBI:58189"/>
        <dbReference type="ChEBI" id="CHEBI:456216"/>
        <dbReference type="EC" id="2.7.4.8"/>
    </reaction>
</comment>
<accession>A0A4V2WP28</accession>
<name>A0A4V2WP28_9BACL</name>
<gene>
    <name evidence="7" type="ORF">E0485_10020</name>
</gene>
<evidence type="ECO:0000256" key="2">
    <source>
        <dbReference type="ARBA" id="ARBA00005790"/>
    </source>
</evidence>
<sequence>MKIFVFTGPHGAGRRTVAEMAGSTLGIKHILTYTSRAPHSWETNGDQYHFIGNREFDEAEANNEFIEVSVVNNNRYGVKRADLENFLDQCKHVYLILNRYGAEVLRQRYGEQVVRIFIYCAPSLLEERARSTNHSNADISRYMSHYDEEMAYKNECEHSFENIDLAHTMFDLTKTLESYLGRNLLELD</sequence>
<dbReference type="SUPFAM" id="SSF52540">
    <property type="entry name" value="P-loop containing nucleoside triphosphate hydrolases"/>
    <property type="match status" value="1"/>
</dbReference>
<dbReference type="InterPro" id="IPR027417">
    <property type="entry name" value="P-loop_NTPase"/>
</dbReference>
<dbReference type="PROSITE" id="PS50052">
    <property type="entry name" value="GUANYLATE_KINASE_2"/>
    <property type="match status" value="1"/>
</dbReference>
<dbReference type="Proteomes" id="UP000295418">
    <property type="component" value="Unassembled WGS sequence"/>
</dbReference>
<dbReference type="InterPro" id="IPR008144">
    <property type="entry name" value="Guanylate_kin-like_dom"/>
</dbReference>
<evidence type="ECO:0000256" key="1">
    <source>
        <dbReference type="ARBA" id="ARBA00003531"/>
    </source>
</evidence>
<dbReference type="PANTHER" id="PTHR23117:SF13">
    <property type="entry name" value="GUANYLATE KINASE"/>
    <property type="match status" value="1"/>
</dbReference>
<feature type="domain" description="Guanylate kinase-like" evidence="6">
    <location>
        <begin position="1"/>
        <end position="177"/>
    </location>
</feature>
<dbReference type="EMBL" id="SKFG01000008">
    <property type="protein sequence ID" value="TCZ77802.1"/>
    <property type="molecule type" value="Genomic_DNA"/>
</dbReference>
<keyword evidence="3" id="KW-0808">Transferase</keyword>
<dbReference type="PANTHER" id="PTHR23117">
    <property type="entry name" value="GUANYLATE KINASE-RELATED"/>
    <property type="match status" value="1"/>
</dbReference>
<dbReference type="OrthoDB" id="1033810at2"/>
<dbReference type="Gene3D" id="3.40.50.300">
    <property type="entry name" value="P-loop containing nucleotide triphosphate hydrolases"/>
    <property type="match status" value="1"/>
</dbReference>
<keyword evidence="4 7" id="KW-0418">Kinase</keyword>
<proteinExistence type="inferred from homology"/>
<evidence type="ECO:0000313" key="8">
    <source>
        <dbReference type="Proteomes" id="UP000295418"/>
    </source>
</evidence>
<keyword evidence="8" id="KW-1185">Reference proteome</keyword>
<dbReference type="RefSeq" id="WP_132417885.1">
    <property type="nucleotide sequence ID" value="NZ_SKFG01000008.1"/>
</dbReference>
<evidence type="ECO:0000313" key="7">
    <source>
        <dbReference type="EMBL" id="TCZ77802.1"/>
    </source>
</evidence>
<reference evidence="7 8" key="1">
    <citation type="submission" date="2019-03" db="EMBL/GenBank/DDBJ databases">
        <authorList>
            <person name="Kim M.K.M."/>
        </authorList>
    </citation>
    <scope>NUCLEOTIDE SEQUENCE [LARGE SCALE GENOMIC DNA]</scope>
    <source>
        <strain evidence="7 8">18JY21-1</strain>
    </source>
</reference>
<protein>
    <submittedName>
        <fullName evidence="7">Guanylate kinase</fullName>
    </submittedName>
</protein>
<dbReference type="SMART" id="SM00072">
    <property type="entry name" value="GuKc"/>
    <property type="match status" value="1"/>
</dbReference>
<dbReference type="InterPro" id="IPR008145">
    <property type="entry name" value="GK/Ca_channel_bsu"/>
</dbReference>
<evidence type="ECO:0000256" key="3">
    <source>
        <dbReference type="ARBA" id="ARBA00022679"/>
    </source>
</evidence>
<evidence type="ECO:0000256" key="5">
    <source>
        <dbReference type="ARBA" id="ARBA00048594"/>
    </source>
</evidence>
<evidence type="ECO:0000256" key="4">
    <source>
        <dbReference type="ARBA" id="ARBA00022777"/>
    </source>
</evidence>
<comment type="caution">
    <text evidence="7">The sequence shown here is derived from an EMBL/GenBank/DDBJ whole genome shotgun (WGS) entry which is preliminary data.</text>
</comment>
<dbReference type="GO" id="GO:0004385">
    <property type="term" value="F:GMP kinase activity"/>
    <property type="evidence" value="ECO:0007669"/>
    <property type="project" value="UniProtKB-EC"/>
</dbReference>
<organism evidence="7 8">
    <name type="scientific">Paenibacillus albiflavus</name>
    <dbReference type="NCBI Taxonomy" id="2545760"/>
    <lineage>
        <taxon>Bacteria</taxon>
        <taxon>Bacillati</taxon>
        <taxon>Bacillota</taxon>
        <taxon>Bacilli</taxon>
        <taxon>Bacillales</taxon>
        <taxon>Paenibacillaceae</taxon>
        <taxon>Paenibacillus</taxon>
    </lineage>
</organism>
<comment type="function">
    <text evidence="1">Essential for recycling GMP and indirectly, cGMP.</text>
</comment>
<dbReference type="AlphaFoldDB" id="A0A4V2WP28"/>
<comment type="similarity">
    <text evidence="2">Belongs to the guanylate kinase family.</text>
</comment>
<dbReference type="GO" id="GO:0005829">
    <property type="term" value="C:cytosol"/>
    <property type="evidence" value="ECO:0007669"/>
    <property type="project" value="TreeGrafter"/>
</dbReference>
<evidence type="ECO:0000259" key="6">
    <source>
        <dbReference type="PROSITE" id="PS50052"/>
    </source>
</evidence>